<dbReference type="InterPro" id="IPR020843">
    <property type="entry name" value="ER"/>
</dbReference>
<dbReference type="InterPro" id="IPR041694">
    <property type="entry name" value="ADH_N_2"/>
</dbReference>
<dbReference type="SUPFAM" id="SSF51735">
    <property type="entry name" value="NAD(P)-binding Rossmann-fold domains"/>
    <property type="match status" value="1"/>
</dbReference>
<proteinExistence type="predicted"/>
<dbReference type="InterPro" id="IPR045010">
    <property type="entry name" value="MDR_fam"/>
</dbReference>
<dbReference type="Pfam" id="PF00107">
    <property type="entry name" value="ADH_zinc_N"/>
    <property type="match status" value="1"/>
</dbReference>
<gene>
    <name evidence="3" type="ORF">BGZ99_000125</name>
</gene>
<dbReference type="InterPro" id="IPR013149">
    <property type="entry name" value="ADH-like_C"/>
</dbReference>
<dbReference type="Pfam" id="PF16884">
    <property type="entry name" value="ADH_N_2"/>
    <property type="match status" value="1"/>
</dbReference>
<dbReference type="FunFam" id="3.40.50.720:FF:000121">
    <property type="entry name" value="Prostaglandin reductase 2"/>
    <property type="match status" value="1"/>
</dbReference>
<organism evidence="3 4">
    <name type="scientific">Dissophora globulifera</name>
    <dbReference type="NCBI Taxonomy" id="979702"/>
    <lineage>
        <taxon>Eukaryota</taxon>
        <taxon>Fungi</taxon>
        <taxon>Fungi incertae sedis</taxon>
        <taxon>Mucoromycota</taxon>
        <taxon>Mortierellomycotina</taxon>
        <taxon>Mortierellomycetes</taxon>
        <taxon>Mortierellales</taxon>
        <taxon>Mortierellaceae</taxon>
        <taxon>Dissophora</taxon>
    </lineage>
</organism>
<keyword evidence="1" id="KW-0560">Oxidoreductase</keyword>
<sequence length="344" mass="37972">MVNNKAVVFKKWAIDYPVIGEHFEYVTDREVTHELKEGEILTRNLYVSLDAYLRAKMRSHEETNLFGRFNLDQVIINHAIGEVIASKNPNIPVGEIVYSYLGWEEYSVIPAGQYVEIIKNARESKLPLSARIGALGMPGFTAYGGLLRYGKPKAGETIYISAASGAVGQLVGQMAKALGLRVVGSAGSDEKIAYLLNVLKFDAAFNYKNGDILASLKTAAPEGIHIYFDNVGGRHLEAALEWMLPRGRVVLCGQIGDVNTQNPPGVRNLFICVPKEISILGFFVMKFEQEYKAQFEKDVTEWLLSGKIVYKEDVTEGLENAPSAFLGMLQGKNFGKATVKIADL</sequence>
<dbReference type="PANTHER" id="PTHR43205:SF7">
    <property type="entry name" value="PROSTAGLANDIN REDUCTASE 1"/>
    <property type="match status" value="1"/>
</dbReference>
<dbReference type="OrthoDB" id="809632at2759"/>
<evidence type="ECO:0000259" key="2">
    <source>
        <dbReference type="SMART" id="SM00829"/>
    </source>
</evidence>
<protein>
    <recommendedName>
        <fullName evidence="2">Enoyl reductase (ER) domain-containing protein</fullName>
    </recommendedName>
</protein>
<dbReference type="PANTHER" id="PTHR43205">
    <property type="entry name" value="PROSTAGLANDIN REDUCTASE"/>
    <property type="match status" value="1"/>
</dbReference>
<keyword evidence="4" id="KW-1185">Reference proteome</keyword>
<reference evidence="3" key="1">
    <citation type="journal article" date="2020" name="Fungal Divers.">
        <title>Resolving the Mortierellaceae phylogeny through synthesis of multi-gene phylogenetics and phylogenomics.</title>
        <authorList>
            <person name="Vandepol N."/>
            <person name="Liber J."/>
            <person name="Desiro A."/>
            <person name="Na H."/>
            <person name="Kennedy M."/>
            <person name="Barry K."/>
            <person name="Grigoriev I.V."/>
            <person name="Miller A.N."/>
            <person name="O'Donnell K."/>
            <person name="Stajich J.E."/>
            <person name="Bonito G."/>
        </authorList>
    </citation>
    <scope>NUCLEOTIDE SEQUENCE</scope>
    <source>
        <strain evidence="3">REB-010B</strain>
    </source>
</reference>
<dbReference type="GO" id="GO:0016628">
    <property type="term" value="F:oxidoreductase activity, acting on the CH-CH group of donors, NAD or NADP as acceptor"/>
    <property type="evidence" value="ECO:0007669"/>
    <property type="project" value="InterPro"/>
</dbReference>
<dbReference type="Gene3D" id="3.40.50.720">
    <property type="entry name" value="NAD(P)-binding Rossmann-like Domain"/>
    <property type="match status" value="1"/>
</dbReference>
<dbReference type="SUPFAM" id="SSF50129">
    <property type="entry name" value="GroES-like"/>
    <property type="match status" value="2"/>
</dbReference>
<evidence type="ECO:0000313" key="4">
    <source>
        <dbReference type="Proteomes" id="UP000738325"/>
    </source>
</evidence>
<dbReference type="AlphaFoldDB" id="A0A9P6ULY7"/>
<comment type="caution">
    <text evidence="3">The sequence shown here is derived from an EMBL/GenBank/DDBJ whole genome shotgun (WGS) entry which is preliminary data.</text>
</comment>
<feature type="domain" description="Enoyl reductase (ER)" evidence="2">
    <location>
        <begin position="20"/>
        <end position="339"/>
    </location>
</feature>
<dbReference type="InterPro" id="IPR036291">
    <property type="entry name" value="NAD(P)-bd_dom_sf"/>
</dbReference>
<dbReference type="CDD" id="cd05288">
    <property type="entry name" value="PGDH"/>
    <property type="match status" value="1"/>
</dbReference>
<dbReference type="Proteomes" id="UP000738325">
    <property type="component" value="Unassembled WGS sequence"/>
</dbReference>
<accession>A0A9P6ULY7</accession>
<evidence type="ECO:0000256" key="1">
    <source>
        <dbReference type="ARBA" id="ARBA00023002"/>
    </source>
</evidence>
<dbReference type="SMART" id="SM00829">
    <property type="entry name" value="PKS_ER"/>
    <property type="match status" value="1"/>
</dbReference>
<name>A0A9P6ULY7_9FUNG</name>
<dbReference type="InterPro" id="IPR011032">
    <property type="entry name" value="GroES-like_sf"/>
</dbReference>
<dbReference type="Gene3D" id="3.90.180.10">
    <property type="entry name" value="Medium-chain alcohol dehydrogenases, catalytic domain"/>
    <property type="match status" value="1"/>
</dbReference>
<evidence type="ECO:0000313" key="3">
    <source>
        <dbReference type="EMBL" id="KAG0310829.1"/>
    </source>
</evidence>
<dbReference type="EMBL" id="JAAAIP010001000">
    <property type="protein sequence ID" value="KAG0310829.1"/>
    <property type="molecule type" value="Genomic_DNA"/>
</dbReference>